<evidence type="ECO:0000259" key="8">
    <source>
        <dbReference type="Pfam" id="PF00263"/>
    </source>
</evidence>
<dbReference type="PANTHER" id="PTHR30332">
    <property type="entry name" value="PROBABLE GENERAL SECRETION PATHWAY PROTEIN D"/>
    <property type="match status" value="1"/>
</dbReference>
<feature type="signal peptide" evidence="7">
    <location>
        <begin position="1"/>
        <end position="29"/>
    </location>
</feature>
<keyword evidence="11" id="KW-1185">Reference proteome</keyword>
<gene>
    <name evidence="10" type="ORF">GGR13_000900</name>
</gene>
<evidence type="ECO:0000313" key="10">
    <source>
        <dbReference type="EMBL" id="MBB5745328.1"/>
    </source>
</evidence>
<dbReference type="Proteomes" id="UP000545037">
    <property type="component" value="Unassembled WGS sequence"/>
</dbReference>
<keyword evidence="5" id="KW-0813">Transport</keyword>
<dbReference type="GO" id="GO:0009306">
    <property type="term" value="P:protein secretion"/>
    <property type="evidence" value="ECO:0007669"/>
    <property type="project" value="InterPro"/>
</dbReference>
<evidence type="ECO:0000256" key="3">
    <source>
        <dbReference type="ARBA" id="ARBA00023136"/>
    </source>
</evidence>
<reference evidence="10 11" key="1">
    <citation type="submission" date="2020-08" db="EMBL/GenBank/DDBJ databases">
        <title>Genomic Encyclopedia of Type Strains, Phase IV (KMG-IV): sequencing the most valuable type-strain genomes for metagenomic binning, comparative biology and taxonomic classification.</title>
        <authorList>
            <person name="Goeker M."/>
        </authorList>
    </citation>
    <scope>NUCLEOTIDE SEQUENCE [LARGE SCALE GENOMIC DNA]</scope>
    <source>
        <strain evidence="10 11">DSM 4737</strain>
    </source>
</reference>
<evidence type="ECO:0000256" key="4">
    <source>
        <dbReference type="RuleBase" id="RU004003"/>
    </source>
</evidence>
<dbReference type="RefSeq" id="WP_183212220.1">
    <property type="nucleotide sequence ID" value="NZ_JACHOR010000001.1"/>
</dbReference>
<feature type="chain" id="PRO_5030987086" evidence="7">
    <location>
        <begin position="30"/>
        <end position="756"/>
    </location>
</feature>
<dbReference type="Pfam" id="PF00263">
    <property type="entry name" value="Secretin"/>
    <property type="match status" value="1"/>
</dbReference>
<feature type="region of interest" description="Disordered" evidence="6">
    <location>
        <begin position="724"/>
        <end position="756"/>
    </location>
</feature>
<dbReference type="GO" id="GO:0015627">
    <property type="term" value="C:type II protein secretion system complex"/>
    <property type="evidence" value="ECO:0007669"/>
    <property type="project" value="TreeGrafter"/>
</dbReference>
<keyword evidence="3" id="KW-0472">Membrane</keyword>
<organism evidence="10 11">
    <name type="scientific">Brevundimonas variabilis</name>
    <dbReference type="NCBI Taxonomy" id="74312"/>
    <lineage>
        <taxon>Bacteria</taxon>
        <taxon>Pseudomonadati</taxon>
        <taxon>Pseudomonadota</taxon>
        <taxon>Alphaproteobacteria</taxon>
        <taxon>Caulobacterales</taxon>
        <taxon>Caulobacteraceae</taxon>
        <taxon>Brevundimonas</taxon>
    </lineage>
</organism>
<evidence type="ECO:0000259" key="9">
    <source>
        <dbReference type="Pfam" id="PF03958"/>
    </source>
</evidence>
<dbReference type="AlphaFoldDB" id="A0A7W9CGQ4"/>
<dbReference type="InterPro" id="IPR004846">
    <property type="entry name" value="T2SS/T3SS_dom"/>
</dbReference>
<comment type="caution">
    <text evidence="10">The sequence shown here is derived from an EMBL/GenBank/DDBJ whole genome shotgun (WGS) entry which is preliminary data.</text>
</comment>
<evidence type="ECO:0000256" key="2">
    <source>
        <dbReference type="ARBA" id="ARBA00022729"/>
    </source>
</evidence>
<keyword evidence="2 7" id="KW-0732">Signal</keyword>
<protein>
    <submittedName>
        <fullName evidence="10">General secretion pathway protein D</fullName>
    </submittedName>
</protein>
<evidence type="ECO:0000256" key="7">
    <source>
        <dbReference type="SAM" id="SignalP"/>
    </source>
</evidence>
<feature type="domain" description="NolW-like" evidence="9">
    <location>
        <begin position="199"/>
        <end position="260"/>
    </location>
</feature>
<dbReference type="InterPro" id="IPR038591">
    <property type="entry name" value="NolW-like_sf"/>
</dbReference>
<comment type="subcellular location">
    <subcellularLocation>
        <location evidence="5">Cell outer membrane</location>
    </subcellularLocation>
    <subcellularLocation>
        <location evidence="1">Membrane</location>
    </subcellularLocation>
</comment>
<evidence type="ECO:0000256" key="1">
    <source>
        <dbReference type="ARBA" id="ARBA00004370"/>
    </source>
</evidence>
<dbReference type="PANTHER" id="PTHR30332:SF25">
    <property type="entry name" value="SECRETIN XPSD"/>
    <property type="match status" value="1"/>
</dbReference>
<feature type="compositionally biased region" description="Low complexity" evidence="6">
    <location>
        <begin position="740"/>
        <end position="756"/>
    </location>
</feature>
<dbReference type="Gene3D" id="3.30.1370.120">
    <property type="match status" value="2"/>
</dbReference>
<dbReference type="InterPro" id="IPR050810">
    <property type="entry name" value="Bact_Secretion_Sys_Channel"/>
</dbReference>
<evidence type="ECO:0000256" key="6">
    <source>
        <dbReference type="SAM" id="MobiDB-lite"/>
    </source>
</evidence>
<dbReference type="Pfam" id="PF03958">
    <property type="entry name" value="Secretin_N"/>
    <property type="match status" value="1"/>
</dbReference>
<evidence type="ECO:0000256" key="5">
    <source>
        <dbReference type="RuleBase" id="RU004004"/>
    </source>
</evidence>
<dbReference type="GO" id="GO:0009279">
    <property type="term" value="C:cell outer membrane"/>
    <property type="evidence" value="ECO:0007669"/>
    <property type="project" value="UniProtKB-SubCell"/>
</dbReference>
<proteinExistence type="inferred from homology"/>
<accession>A0A7W9CGQ4</accession>
<feature type="domain" description="Type II/III secretion system secretin-like" evidence="8">
    <location>
        <begin position="513"/>
        <end position="680"/>
    </location>
</feature>
<dbReference type="PROSITE" id="PS51257">
    <property type="entry name" value="PROKAR_LIPOPROTEIN"/>
    <property type="match status" value="1"/>
</dbReference>
<dbReference type="InterPro" id="IPR005644">
    <property type="entry name" value="NolW-like"/>
</dbReference>
<name>A0A7W9CGQ4_9CAUL</name>
<evidence type="ECO:0000313" key="11">
    <source>
        <dbReference type="Proteomes" id="UP000545037"/>
    </source>
</evidence>
<comment type="similarity">
    <text evidence="4">Belongs to the bacterial secretin family.</text>
</comment>
<sequence length="756" mass="79512">MTGSRGNRIRTLGRTTCLLPFLLICGCAAFPALETSVSRPDAPVTGDNVDPASGTATDAAPGTQPERLRIPTGSAPVAPSRLPATAAQIDALVSDDLVDANLAPQSVPQFAATVFGGLLSVPYTLTADVSTRPEIISGGTGGTLTKRNLFRLTQQALRQYGIEVYIEGGFVTVGASQTSDIGASLTRGRESTDGAGRVVQFFPVQTIEVSAIQGLLTDLFPNLGGARITVDQLSNSLIISGSSREVQQVVRVLREIDQPRFAGADVLRVEPVYVPPEALASALENALVTEGYIVSRQALAGRSIVILSFPSSSQLLIFTKDPVLLARVEFWLQQLDRPAVLGDKSSTFVYEVRNTDAQSLGQLAMGQAPSANTAPTPVGVPGRPPATGIDGAQPTVPGVQSTGTQGAAGQYLGGRILVDTSSNRILFTGTATDFASLRQLLRTLDTPAPQVAIEVMVAEVTLTDETSLGVNLFGTEVRGDGIATGGTEGIDLGGAGLLLTFTGPEFRAALNAQASNNRVNILQRPQLVTRSGVPARFQVGTDVPIITSQRATDFQSGNNGSDVLQSVQYRQTGVILELTPVVYGDRVDIIVNQEISEVGQDAIPGISSPTILNRSVSTQIAIADGWTGVLGGLISNSYSKGNSGVPFLKDIPIVGSAFQNNTVEGRRTELLILITPRIIRGNEDMADLADSLSRDMDAAFRTGRGWSYTLTPFSVGPAIRGIGIDLPSSSRDSERPPLFPRSEPASETPEESPVTQ</sequence>
<feature type="region of interest" description="Disordered" evidence="6">
    <location>
        <begin position="37"/>
        <end position="79"/>
    </location>
</feature>
<dbReference type="PRINTS" id="PR00811">
    <property type="entry name" value="BCTERIALGSPD"/>
</dbReference>
<dbReference type="EMBL" id="JACHOR010000001">
    <property type="protein sequence ID" value="MBB5745328.1"/>
    <property type="molecule type" value="Genomic_DNA"/>
</dbReference>
<dbReference type="InterPro" id="IPR001775">
    <property type="entry name" value="GspD/PilQ"/>
</dbReference>